<proteinExistence type="predicted"/>
<dbReference type="KEGG" id="agv:OJF2_15900"/>
<sequence>MSDARPITLAKALSIRKRLAGRLAQARSLIIEYNSVLSGLYDVLGKSTVDVRVEYDRFRKIQDGLIVVKALIQRANQPIDEDLLQLRELRSLIRLLNELDTRHGTEPGLNGVEYQYMAVFRKPDVLAMVRDLEVQMDALQDRIDEFQNEARVEIPSWILTLAQ</sequence>
<gene>
    <name evidence="1" type="ORF">OJF2_15900</name>
</gene>
<dbReference type="AlphaFoldDB" id="A0A5B9VXN4"/>
<evidence type="ECO:0000313" key="1">
    <source>
        <dbReference type="EMBL" id="QEH33093.1"/>
    </source>
</evidence>
<accession>A0A5B9VXN4</accession>
<dbReference type="RefSeq" id="WP_148592731.1">
    <property type="nucleotide sequence ID" value="NZ_CP042997.1"/>
</dbReference>
<keyword evidence="2" id="KW-1185">Reference proteome</keyword>
<reference evidence="1 2" key="1">
    <citation type="submission" date="2019-08" db="EMBL/GenBank/DDBJ databases">
        <title>Deep-cultivation of Planctomycetes and their phenomic and genomic characterization uncovers novel biology.</title>
        <authorList>
            <person name="Wiegand S."/>
            <person name="Jogler M."/>
            <person name="Boedeker C."/>
            <person name="Pinto D."/>
            <person name="Vollmers J."/>
            <person name="Rivas-Marin E."/>
            <person name="Kohn T."/>
            <person name="Peeters S.H."/>
            <person name="Heuer A."/>
            <person name="Rast P."/>
            <person name="Oberbeckmann S."/>
            <person name="Bunk B."/>
            <person name="Jeske O."/>
            <person name="Meyerdierks A."/>
            <person name="Storesund J.E."/>
            <person name="Kallscheuer N."/>
            <person name="Luecker S."/>
            <person name="Lage O.M."/>
            <person name="Pohl T."/>
            <person name="Merkel B.J."/>
            <person name="Hornburger P."/>
            <person name="Mueller R.-W."/>
            <person name="Bruemmer F."/>
            <person name="Labrenz M."/>
            <person name="Spormann A.M."/>
            <person name="Op den Camp H."/>
            <person name="Overmann J."/>
            <person name="Amann R."/>
            <person name="Jetten M.S.M."/>
            <person name="Mascher T."/>
            <person name="Medema M.H."/>
            <person name="Devos D.P."/>
            <person name="Kaster A.-K."/>
            <person name="Ovreas L."/>
            <person name="Rohde M."/>
            <person name="Galperin M.Y."/>
            <person name="Jogler C."/>
        </authorList>
    </citation>
    <scope>NUCLEOTIDE SEQUENCE [LARGE SCALE GENOMIC DNA]</scope>
    <source>
        <strain evidence="1 2">OJF2</strain>
    </source>
</reference>
<name>A0A5B9VXN4_9BACT</name>
<evidence type="ECO:0000313" key="2">
    <source>
        <dbReference type="Proteomes" id="UP000324233"/>
    </source>
</evidence>
<organism evidence="1 2">
    <name type="scientific">Aquisphaera giovannonii</name>
    <dbReference type="NCBI Taxonomy" id="406548"/>
    <lineage>
        <taxon>Bacteria</taxon>
        <taxon>Pseudomonadati</taxon>
        <taxon>Planctomycetota</taxon>
        <taxon>Planctomycetia</taxon>
        <taxon>Isosphaerales</taxon>
        <taxon>Isosphaeraceae</taxon>
        <taxon>Aquisphaera</taxon>
    </lineage>
</organism>
<dbReference type="Proteomes" id="UP000324233">
    <property type="component" value="Chromosome"/>
</dbReference>
<protein>
    <submittedName>
        <fullName evidence="1">Uncharacterized protein</fullName>
    </submittedName>
</protein>
<dbReference type="OrthoDB" id="9839461at2"/>
<dbReference type="EMBL" id="CP042997">
    <property type="protein sequence ID" value="QEH33093.1"/>
    <property type="molecule type" value="Genomic_DNA"/>
</dbReference>